<dbReference type="RefSeq" id="WP_114368921.1">
    <property type="nucleotide sequence ID" value="NZ_QPEX01000024.1"/>
</dbReference>
<dbReference type="AlphaFoldDB" id="A0A368KQQ6"/>
<dbReference type="Pfam" id="PF12728">
    <property type="entry name" value="HTH_17"/>
    <property type="match status" value="1"/>
</dbReference>
<keyword evidence="2" id="KW-0238">DNA-binding</keyword>
<evidence type="ECO:0000313" key="2">
    <source>
        <dbReference type="EMBL" id="RCS49204.1"/>
    </source>
</evidence>
<dbReference type="GO" id="GO:0003677">
    <property type="term" value="F:DNA binding"/>
    <property type="evidence" value="ECO:0007669"/>
    <property type="project" value="UniProtKB-KW"/>
</dbReference>
<dbReference type="OrthoDB" id="289890at2"/>
<evidence type="ECO:0000259" key="1">
    <source>
        <dbReference type="Pfam" id="PF12728"/>
    </source>
</evidence>
<evidence type="ECO:0000313" key="3">
    <source>
        <dbReference type="Proteomes" id="UP000253562"/>
    </source>
</evidence>
<comment type="caution">
    <text evidence="2">The sequence shown here is derived from an EMBL/GenBank/DDBJ whole genome shotgun (WGS) entry which is preliminary data.</text>
</comment>
<gene>
    <name evidence="2" type="ORF">DTL42_11735</name>
</gene>
<protein>
    <submittedName>
        <fullName evidence="2">DNA-binding protein</fullName>
    </submittedName>
</protein>
<organism evidence="2 3">
    <name type="scientific">Bremerella cremea</name>
    <dbReference type="NCBI Taxonomy" id="1031537"/>
    <lineage>
        <taxon>Bacteria</taxon>
        <taxon>Pseudomonadati</taxon>
        <taxon>Planctomycetota</taxon>
        <taxon>Planctomycetia</taxon>
        <taxon>Pirellulales</taxon>
        <taxon>Pirellulaceae</taxon>
        <taxon>Bremerella</taxon>
    </lineage>
</organism>
<reference evidence="2 3" key="1">
    <citation type="submission" date="2018-07" db="EMBL/GenBank/DDBJ databases">
        <title>Comparative genomes isolates from brazilian mangrove.</title>
        <authorList>
            <person name="De Araujo J.E."/>
            <person name="Taketani R.G."/>
            <person name="Silva M.C.P."/>
            <person name="Lourenco M.V."/>
            <person name="Oliveira V.M."/>
            <person name="Andreote F.D."/>
        </authorList>
    </citation>
    <scope>NUCLEOTIDE SEQUENCE [LARGE SCALE GENOMIC DNA]</scope>
    <source>
        <strain evidence="2 3">HEX PRIS-MGV</strain>
    </source>
</reference>
<dbReference type="InterPro" id="IPR009061">
    <property type="entry name" value="DNA-bd_dom_put_sf"/>
</dbReference>
<proteinExistence type="predicted"/>
<name>A0A368KQQ6_9BACT</name>
<sequence length="73" mass="8159">MSKSKSNPLLLAPPKEAAAILGISPRLLWQLTKNGEIACVRIGTGKRKRVRYAHSDLDEFVKNNTHVSPKYSR</sequence>
<accession>A0A368KQQ6</accession>
<dbReference type="EMBL" id="QPEX01000024">
    <property type="protein sequence ID" value="RCS49204.1"/>
    <property type="molecule type" value="Genomic_DNA"/>
</dbReference>
<feature type="domain" description="Helix-turn-helix" evidence="1">
    <location>
        <begin position="15"/>
        <end position="64"/>
    </location>
</feature>
<dbReference type="SUPFAM" id="SSF46955">
    <property type="entry name" value="Putative DNA-binding domain"/>
    <property type="match status" value="1"/>
</dbReference>
<dbReference type="InterPro" id="IPR041657">
    <property type="entry name" value="HTH_17"/>
</dbReference>
<dbReference type="Proteomes" id="UP000253562">
    <property type="component" value="Unassembled WGS sequence"/>
</dbReference>